<dbReference type="VEuPathDB" id="AmoebaDB:FDP41_004482"/>
<gene>
    <name evidence="7" type="ORF">FDP41_004482</name>
</gene>
<dbReference type="EC" id="3.1.3.48" evidence="2"/>
<evidence type="ECO:0000259" key="6">
    <source>
        <dbReference type="PROSITE" id="PS50056"/>
    </source>
</evidence>
<dbReference type="CDD" id="cd14498">
    <property type="entry name" value="DSP"/>
    <property type="match status" value="1"/>
</dbReference>
<evidence type="ECO:0000256" key="1">
    <source>
        <dbReference type="ARBA" id="ARBA00008601"/>
    </source>
</evidence>
<comment type="caution">
    <text evidence="7">The sequence shown here is derived from an EMBL/GenBank/DDBJ whole genome shotgun (WGS) entry which is preliminary data.</text>
</comment>
<dbReference type="InterPro" id="IPR029021">
    <property type="entry name" value="Prot-tyrosine_phosphatase-like"/>
</dbReference>
<name>A0A6A5BFG2_NAEFO</name>
<evidence type="ECO:0000259" key="5">
    <source>
        <dbReference type="PROSITE" id="PS50054"/>
    </source>
</evidence>
<dbReference type="VEuPathDB" id="AmoebaDB:NfTy_083220"/>
<evidence type="ECO:0000256" key="2">
    <source>
        <dbReference type="ARBA" id="ARBA00013064"/>
    </source>
</evidence>
<dbReference type="InterPro" id="IPR000340">
    <property type="entry name" value="Dual-sp_phosphatase_cat-dom"/>
</dbReference>
<dbReference type="GO" id="GO:0005737">
    <property type="term" value="C:cytoplasm"/>
    <property type="evidence" value="ECO:0007669"/>
    <property type="project" value="TreeGrafter"/>
</dbReference>
<comment type="similarity">
    <text evidence="1">Belongs to the protein-tyrosine phosphatase family. Non-receptor class dual specificity subfamily.</text>
</comment>
<dbReference type="PANTHER" id="PTHR10159:SF519">
    <property type="entry name" value="DUAL SPECIFICITY PROTEIN PHOSPHATASE MPK3"/>
    <property type="match status" value="1"/>
</dbReference>
<dbReference type="AlphaFoldDB" id="A0A6A5BFG2"/>
<dbReference type="InterPro" id="IPR016130">
    <property type="entry name" value="Tyr_Pase_AS"/>
</dbReference>
<dbReference type="GO" id="GO:0043409">
    <property type="term" value="P:negative regulation of MAPK cascade"/>
    <property type="evidence" value="ECO:0007669"/>
    <property type="project" value="TreeGrafter"/>
</dbReference>
<dbReference type="InterPro" id="IPR000387">
    <property type="entry name" value="Tyr_Pase_dom"/>
</dbReference>
<dbReference type="SMART" id="SM00195">
    <property type="entry name" value="DSPc"/>
    <property type="match status" value="1"/>
</dbReference>
<dbReference type="VEuPathDB" id="AmoebaDB:NF0032650"/>
<keyword evidence="4" id="KW-0904">Protein phosphatase</keyword>
<dbReference type="GO" id="GO:0004725">
    <property type="term" value="F:protein tyrosine phosphatase activity"/>
    <property type="evidence" value="ECO:0007669"/>
    <property type="project" value="UniProtKB-EC"/>
</dbReference>
<dbReference type="Pfam" id="PF00782">
    <property type="entry name" value="DSPc"/>
    <property type="match status" value="1"/>
</dbReference>
<evidence type="ECO:0000256" key="3">
    <source>
        <dbReference type="ARBA" id="ARBA00022801"/>
    </source>
</evidence>
<protein>
    <recommendedName>
        <fullName evidence="2">protein-tyrosine-phosphatase</fullName>
        <ecNumber evidence="2">3.1.3.48</ecNumber>
    </recommendedName>
</protein>
<dbReference type="Proteomes" id="UP000444721">
    <property type="component" value="Unassembled WGS sequence"/>
</dbReference>
<feature type="domain" description="Tyrosine specific protein phosphatases" evidence="6">
    <location>
        <begin position="84"/>
        <end position="142"/>
    </location>
</feature>
<dbReference type="EMBL" id="VFQX01000037">
    <property type="protein sequence ID" value="KAF0976583.1"/>
    <property type="molecule type" value="Genomic_DNA"/>
</dbReference>
<dbReference type="PROSITE" id="PS50056">
    <property type="entry name" value="TYR_PHOSPHATASE_2"/>
    <property type="match status" value="1"/>
</dbReference>
<dbReference type="PROSITE" id="PS00383">
    <property type="entry name" value="TYR_PHOSPHATASE_1"/>
    <property type="match status" value="1"/>
</dbReference>
<dbReference type="PANTHER" id="PTHR10159">
    <property type="entry name" value="DUAL SPECIFICITY PROTEIN PHOSPHATASE"/>
    <property type="match status" value="1"/>
</dbReference>
<feature type="domain" description="Tyrosine-protein phosphatase" evidence="5">
    <location>
        <begin position="10"/>
        <end position="164"/>
    </location>
</feature>
<evidence type="ECO:0000256" key="4">
    <source>
        <dbReference type="ARBA" id="ARBA00022912"/>
    </source>
</evidence>
<reference evidence="7 8" key="1">
    <citation type="journal article" date="2019" name="Sci. Rep.">
        <title>Nanopore sequencing improves the draft genome of the human pathogenic amoeba Naegleria fowleri.</title>
        <authorList>
            <person name="Liechti N."/>
            <person name="Schurch N."/>
            <person name="Bruggmann R."/>
            <person name="Wittwer M."/>
        </authorList>
    </citation>
    <scope>NUCLEOTIDE SEQUENCE [LARGE SCALE GENOMIC DNA]</scope>
    <source>
        <strain evidence="7 8">ATCC 30894</strain>
    </source>
</reference>
<proteinExistence type="inferred from homology"/>
<dbReference type="OMA" id="TWSLISH"/>
<organism evidence="7 8">
    <name type="scientific">Naegleria fowleri</name>
    <name type="common">Brain eating amoeba</name>
    <dbReference type="NCBI Taxonomy" id="5763"/>
    <lineage>
        <taxon>Eukaryota</taxon>
        <taxon>Discoba</taxon>
        <taxon>Heterolobosea</taxon>
        <taxon>Tetramitia</taxon>
        <taxon>Eutetramitia</taxon>
        <taxon>Vahlkampfiidae</taxon>
        <taxon>Naegleria</taxon>
    </lineage>
</organism>
<dbReference type="OrthoDB" id="10252009at2759"/>
<keyword evidence="3" id="KW-0378">Hydrolase</keyword>
<dbReference type="InterPro" id="IPR020422">
    <property type="entry name" value="TYR_PHOSPHATASE_DUAL_dom"/>
</dbReference>
<evidence type="ECO:0000313" key="8">
    <source>
        <dbReference type="Proteomes" id="UP000444721"/>
    </source>
</evidence>
<sequence length="175" mass="20120">MSASSFQSSMPSTIIDGMIYLGSFAHARNKSCFEQLNIGCVVNCARELNNHFENQVISEQIGPVRYYHLELNDDTLFDIFSHFDLAFEFVNKFLESQQETKASVLFHCASGCSRSASITIAFLMKKNHWDFKTAYQYVKEKRSKIQPNEGFVECENKPFPNLDHPSIDISQYHKL</sequence>
<evidence type="ECO:0000313" key="7">
    <source>
        <dbReference type="EMBL" id="KAF0976583.1"/>
    </source>
</evidence>
<keyword evidence="8" id="KW-1185">Reference proteome</keyword>
<dbReference type="Gene3D" id="3.90.190.10">
    <property type="entry name" value="Protein tyrosine phosphatase superfamily"/>
    <property type="match status" value="1"/>
</dbReference>
<dbReference type="PROSITE" id="PS50054">
    <property type="entry name" value="TYR_PHOSPHATASE_DUAL"/>
    <property type="match status" value="1"/>
</dbReference>
<dbReference type="SUPFAM" id="SSF52799">
    <property type="entry name" value="(Phosphotyrosine protein) phosphatases II"/>
    <property type="match status" value="1"/>
</dbReference>
<dbReference type="GeneID" id="68111700"/>
<accession>A0A6A5BFG2</accession>
<dbReference type="RefSeq" id="XP_044561296.1">
    <property type="nucleotide sequence ID" value="XM_044707901.1"/>
</dbReference>